<feature type="compositionally biased region" description="Polar residues" evidence="1">
    <location>
        <begin position="13"/>
        <end position="25"/>
    </location>
</feature>
<evidence type="ECO:0000313" key="3">
    <source>
        <dbReference type="Proteomes" id="UP000784294"/>
    </source>
</evidence>
<dbReference type="AlphaFoldDB" id="A0A448XLQ2"/>
<reference evidence="2" key="1">
    <citation type="submission" date="2018-11" db="EMBL/GenBank/DDBJ databases">
        <authorList>
            <consortium name="Pathogen Informatics"/>
        </authorList>
    </citation>
    <scope>NUCLEOTIDE SEQUENCE</scope>
</reference>
<proteinExistence type="predicted"/>
<feature type="region of interest" description="Disordered" evidence="1">
    <location>
        <begin position="1"/>
        <end position="86"/>
    </location>
</feature>
<dbReference type="EMBL" id="CAAALY010262120">
    <property type="protein sequence ID" value="VEL39671.1"/>
    <property type="molecule type" value="Genomic_DNA"/>
</dbReference>
<feature type="compositionally biased region" description="Low complexity" evidence="1">
    <location>
        <begin position="72"/>
        <end position="84"/>
    </location>
</feature>
<evidence type="ECO:0000313" key="2">
    <source>
        <dbReference type="EMBL" id="VEL39671.1"/>
    </source>
</evidence>
<name>A0A448XLQ2_9PLAT</name>
<organism evidence="2 3">
    <name type="scientific">Protopolystoma xenopodis</name>
    <dbReference type="NCBI Taxonomy" id="117903"/>
    <lineage>
        <taxon>Eukaryota</taxon>
        <taxon>Metazoa</taxon>
        <taxon>Spiralia</taxon>
        <taxon>Lophotrochozoa</taxon>
        <taxon>Platyhelminthes</taxon>
        <taxon>Monogenea</taxon>
        <taxon>Polyopisthocotylea</taxon>
        <taxon>Polystomatidea</taxon>
        <taxon>Polystomatidae</taxon>
        <taxon>Protopolystoma</taxon>
    </lineage>
</organism>
<sequence>MADKEEKIAADGQSPSADGSASMTTAGGRPVDSQSLQEANLAPTTWSTRDKKQPSPHRSSGLEDGTGRQLRRSGSLRLGQPSGLVEEEIHPTVARAALRLIGAQEGTTEPQLVLWREFQCSGLSEPTRG</sequence>
<feature type="compositionally biased region" description="Polar residues" evidence="1">
    <location>
        <begin position="32"/>
        <end position="47"/>
    </location>
</feature>
<keyword evidence="3" id="KW-1185">Reference proteome</keyword>
<gene>
    <name evidence="2" type="ORF">PXEA_LOCUS33111</name>
</gene>
<dbReference type="Proteomes" id="UP000784294">
    <property type="component" value="Unassembled WGS sequence"/>
</dbReference>
<protein>
    <submittedName>
        <fullName evidence="2">Uncharacterized protein</fullName>
    </submittedName>
</protein>
<comment type="caution">
    <text evidence="2">The sequence shown here is derived from an EMBL/GenBank/DDBJ whole genome shotgun (WGS) entry which is preliminary data.</text>
</comment>
<accession>A0A448XLQ2</accession>
<evidence type="ECO:0000256" key="1">
    <source>
        <dbReference type="SAM" id="MobiDB-lite"/>
    </source>
</evidence>